<reference evidence="2 4" key="1">
    <citation type="journal article" date="2014" name="BMC Genomics">
        <title>Genome sequence of Anopheles sinensis provides insight into genetics basis of mosquito competence for malaria parasites.</title>
        <authorList>
            <person name="Zhou D."/>
            <person name="Zhang D."/>
            <person name="Ding G."/>
            <person name="Shi L."/>
            <person name="Hou Q."/>
            <person name="Ye Y."/>
            <person name="Xu Y."/>
            <person name="Zhou H."/>
            <person name="Xiong C."/>
            <person name="Li S."/>
            <person name="Yu J."/>
            <person name="Hong S."/>
            <person name="Yu X."/>
            <person name="Zou P."/>
            <person name="Chen C."/>
            <person name="Chang X."/>
            <person name="Wang W."/>
            <person name="Lv Y."/>
            <person name="Sun Y."/>
            <person name="Ma L."/>
            <person name="Shen B."/>
            <person name="Zhu C."/>
        </authorList>
    </citation>
    <scope>NUCLEOTIDE SEQUENCE [LARGE SCALE GENOMIC DNA]</scope>
</reference>
<keyword evidence="1" id="KW-0812">Transmembrane</keyword>
<dbReference type="VEuPathDB" id="VectorBase:ASIC005814"/>
<dbReference type="EnsemblMetazoa" id="ASIC005814-RA">
    <property type="protein sequence ID" value="ASIC005814-PA"/>
    <property type="gene ID" value="ASIC005814"/>
</dbReference>
<organism evidence="2">
    <name type="scientific">Anopheles sinensis</name>
    <name type="common">Mosquito</name>
    <dbReference type="NCBI Taxonomy" id="74873"/>
    <lineage>
        <taxon>Eukaryota</taxon>
        <taxon>Metazoa</taxon>
        <taxon>Ecdysozoa</taxon>
        <taxon>Arthropoda</taxon>
        <taxon>Hexapoda</taxon>
        <taxon>Insecta</taxon>
        <taxon>Pterygota</taxon>
        <taxon>Neoptera</taxon>
        <taxon>Endopterygota</taxon>
        <taxon>Diptera</taxon>
        <taxon>Nematocera</taxon>
        <taxon>Culicoidea</taxon>
        <taxon>Culicidae</taxon>
        <taxon>Anophelinae</taxon>
        <taxon>Anopheles</taxon>
    </lineage>
</organism>
<dbReference type="EMBL" id="KE524948">
    <property type="protein sequence ID" value="KFB38538.1"/>
    <property type="molecule type" value="Genomic_DNA"/>
</dbReference>
<keyword evidence="2" id="KW-0449">Lipoprotein</keyword>
<reference evidence="3" key="2">
    <citation type="submission" date="2020-05" db="UniProtKB">
        <authorList>
            <consortium name="EnsemblMetazoa"/>
        </authorList>
    </citation>
    <scope>IDENTIFICATION</scope>
</reference>
<evidence type="ECO:0000313" key="3">
    <source>
        <dbReference type="EnsemblMetazoa" id="ASIC005814-PA"/>
    </source>
</evidence>
<keyword evidence="4" id="KW-1185">Reference proteome</keyword>
<sequence>MDTRCSDVEDATAALYTSAAGDGEHILIVDLPNELISQLPTFPNNHKTRKRRGASFVAMAHIFTGLSSAPGLSCSWLGD</sequence>
<dbReference type="AlphaFoldDB" id="A0A084VKP4"/>
<name>A0A084VKP4_ANOSI</name>
<accession>A0A084VKP4</accession>
<dbReference type="Proteomes" id="UP000030765">
    <property type="component" value="Unassembled WGS sequence"/>
</dbReference>
<gene>
    <name evidence="2" type="ORF">ZHAS_00005814</name>
</gene>
<dbReference type="EMBL" id="ATLV01014236">
    <property type="status" value="NOT_ANNOTATED_CDS"/>
    <property type="molecule type" value="Genomic_DNA"/>
</dbReference>
<evidence type="ECO:0000313" key="4">
    <source>
        <dbReference type="Proteomes" id="UP000030765"/>
    </source>
</evidence>
<keyword evidence="1" id="KW-1133">Transmembrane helix</keyword>
<evidence type="ECO:0000256" key="1">
    <source>
        <dbReference type="SAM" id="Phobius"/>
    </source>
</evidence>
<evidence type="ECO:0000313" key="2">
    <source>
        <dbReference type="EMBL" id="KFB38538.1"/>
    </source>
</evidence>
<feature type="transmembrane region" description="Helical" evidence="1">
    <location>
        <begin position="56"/>
        <end position="78"/>
    </location>
</feature>
<keyword evidence="1" id="KW-0472">Membrane</keyword>
<protein>
    <submittedName>
        <fullName evidence="2 3">Putative lipoprotein</fullName>
    </submittedName>
</protein>
<proteinExistence type="predicted"/>